<keyword evidence="1" id="KW-1133">Transmembrane helix</keyword>
<evidence type="ECO:0000313" key="3">
    <source>
        <dbReference type="Proteomes" id="UP000014585"/>
    </source>
</evidence>
<keyword evidence="1" id="KW-0472">Membrane</keyword>
<keyword evidence="1" id="KW-0812">Transmembrane</keyword>
<dbReference type="EMBL" id="ATDT01000032">
    <property type="protein sequence ID" value="EPF14986.1"/>
    <property type="molecule type" value="Genomic_DNA"/>
</dbReference>
<sequence length="40" mass="4722">MQPLKIYPAKDVFNVAFIFLPFFSLIYPLILFLLQIMMGK</sequence>
<gene>
    <name evidence="2" type="ORF">HMPREF0201_03654</name>
</gene>
<dbReference type="HOGENOM" id="CLU_3286856_0_0_6"/>
<feature type="transmembrane region" description="Helical" evidence="1">
    <location>
        <begin position="12"/>
        <end position="34"/>
    </location>
</feature>
<protein>
    <submittedName>
        <fullName evidence="2">Uncharacterized protein</fullName>
    </submittedName>
</protein>
<dbReference type="AlphaFoldDB" id="S3IQY5"/>
<evidence type="ECO:0000256" key="1">
    <source>
        <dbReference type="SAM" id="Phobius"/>
    </source>
</evidence>
<reference evidence="2 3" key="1">
    <citation type="submission" date="2013-04" db="EMBL/GenBank/DDBJ databases">
        <authorList>
            <person name="Weinstock G."/>
            <person name="Sodergren E."/>
            <person name="Lobos E.A."/>
            <person name="Fulton L."/>
            <person name="Fulton R."/>
            <person name="Courtney L."/>
            <person name="Fronick C."/>
            <person name="O'Laughlin M."/>
            <person name="Godfrey J."/>
            <person name="Wilson R.M."/>
            <person name="Miner T."/>
            <person name="Farmer C."/>
            <person name="Delehaunty K."/>
            <person name="Cordes M."/>
            <person name="Minx P."/>
            <person name="Tomlinson C."/>
            <person name="Chen J."/>
            <person name="Wollam A."/>
            <person name="Pepin K.H."/>
            <person name="Palsikar V.B."/>
            <person name="Zhang X."/>
            <person name="Suruliraj S."/>
            <person name="Perna N.T."/>
            <person name="Plunkett G."/>
            <person name="Warren W."/>
            <person name="Mitreva M."/>
            <person name="Mardis E.R."/>
            <person name="Wilson R.K."/>
        </authorList>
    </citation>
    <scope>NUCLEOTIDE SEQUENCE [LARGE SCALE GENOMIC DNA]</scope>
    <source>
        <strain evidence="2 3">DSM 4568</strain>
    </source>
</reference>
<proteinExistence type="predicted"/>
<dbReference type="STRING" id="566551.HMPREF0201_03654"/>
<dbReference type="Proteomes" id="UP000014585">
    <property type="component" value="Unassembled WGS sequence"/>
</dbReference>
<organism evidence="2 3">
    <name type="scientific">Cedecea davisae DSM 4568</name>
    <dbReference type="NCBI Taxonomy" id="566551"/>
    <lineage>
        <taxon>Bacteria</taxon>
        <taxon>Pseudomonadati</taxon>
        <taxon>Pseudomonadota</taxon>
        <taxon>Gammaproteobacteria</taxon>
        <taxon>Enterobacterales</taxon>
        <taxon>Enterobacteriaceae</taxon>
        <taxon>Cedecea</taxon>
    </lineage>
</organism>
<name>S3IQY5_9ENTR</name>
<accession>S3IQY5</accession>
<evidence type="ECO:0000313" key="2">
    <source>
        <dbReference type="EMBL" id="EPF14986.1"/>
    </source>
</evidence>
<comment type="caution">
    <text evidence="2">The sequence shown here is derived from an EMBL/GenBank/DDBJ whole genome shotgun (WGS) entry which is preliminary data.</text>
</comment>